<sequence>MDAATAQVFEMVKAGEESTLNQEEFNKLIIEILTHLMLKLEGNPVTVSSNAVVNEPITSTLVITVKSAGCRTRAGAMATHGRQ</sequence>
<dbReference type="EMBL" id="LR721780">
    <property type="protein sequence ID" value="VVW00488.1"/>
    <property type="molecule type" value="Genomic_DNA"/>
</dbReference>
<evidence type="ECO:0000313" key="1">
    <source>
        <dbReference type="EMBL" id="VVW00488.1"/>
    </source>
</evidence>
<gene>
    <name evidence="1" type="ORF">NYM_LOCUS13966</name>
</gene>
<proteinExistence type="predicted"/>
<dbReference type="AlphaFoldDB" id="A0A5K1AEY5"/>
<name>A0A5K1AEY5_9MAGN</name>
<protein>
    <submittedName>
        <fullName evidence="1">Uncharacterized protein</fullName>
    </submittedName>
</protein>
<accession>A0A5K1AEY5</accession>
<reference evidence="1" key="1">
    <citation type="submission" date="2019-09" db="EMBL/GenBank/DDBJ databases">
        <authorList>
            <person name="Zhang L."/>
        </authorList>
    </citation>
    <scope>NUCLEOTIDE SEQUENCE</scope>
</reference>
<organism evidence="1">
    <name type="scientific">Nymphaea colorata</name>
    <name type="common">pocket water lily</name>
    <dbReference type="NCBI Taxonomy" id="210225"/>
    <lineage>
        <taxon>Eukaryota</taxon>
        <taxon>Viridiplantae</taxon>
        <taxon>Streptophyta</taxon>
        <taxon>Embryophyta</taxon>
        <taxon>Tracheophyta</taxon>
        <taxon>Spermatophyta</taxon>
        <taxon>Magnoliopsida</taxon>
        <taxon>Nymphaeales</taxon>
        <taxon>Nymphaeaceae</taxon>
        <taxon>Nymphaea</taxon>
    </lineage>
</organism>